<dbReference type="EMBL" id="FRXN01000001">
    <property type="protein sequence ID" value="SHO60998.1"/>
    <property type="molecule type" value="Genomic_DNA"/>
</dbReference>
<organism evidence="2 3">
    <name type="scientific">Algoriphagus zhangzhouensis</name>
    <dbReference type="NCBI Taxonomy" id="1073327"/>
    <lineage>
        <taxon>Bacteria</taxon>
        <taxon>Pseudomonadati</taxon>
        <taxon>Bacteroidota</taxon>
        <taxon>Cytophagia</taxon>
        <taxon>Cytophagales</taxon>
        <taxon>Cyclobacteriaceae</taxon>
        <taxon>Algoriphagus</taxon>
    </lineage>
</organism>
<dbReference type="Proteomes" id="UP000184609">
    <property type="component" value="Unassembled WGS sequence"/>
</dbReference>
<dbReference type="SUPFAM" id="SSF109854">
    <property type="entry name" value="DinB/YfiT-like putative metalloenzymes"/>
    <property type="match status" value="1"/>
</dbReference>
<reference evidence="3" key="1">
    <citation type="submission" date="2016-12" db="EMBL/GenBank/DDBJ databases">
        <authorList>
            <person name="Varghese N."/>
            <person name="Submissions S."/>
        </authorList>
    </citation>
    <scope>NUCLEOTIDE SEQUENCE [LARGE SCALE GENOMIC DNA]</scope>
    <source>
        <strain evidence="3">DSM 25035</strain>
    </source>
</reference>
<sequence length="169" mass="18998">MAKQPEVWLRGPIPAYPLELQPIAHAVLQAQEEIHLLMENFPSENLWEKPAGMASPAFHIRHIGGVLERMCTYAKAESLTEEQFTYLKAEGIPNQDLSTKDLLDRLDLQIASFLAFLEKVDPMTLTEKRGVGRAQLPSTVGGLLFHAAEHMQRHFGQLLVTVKVIVDFN</sequence>
<dbReference type="InterPro" id="IPR024775">
    <property type="entry name" value="DinB-like"/>
</dbReference>
<proteinExistence type="predicted"/>
<dbReference type="OrthoDB" id="1439983at2"/>
<protein>
    <submittedName>
        <fullName evidence="2">DinB superfamily protein</fullName>
    </submittedName>
</protein>
<evidence type="ECO:0000313" key="2">
    <source>
        <dbReference type="EMBL" id="SHO60998.1"/>
    </source>
</evidence>
<dbReference type="STRING" id="1073327.SAMN04488108_1168"/>
<name>A0A1M7Z7U2_9BACT</name>
<dbReference type="Gene3D" id="1.20.120.450">
    <property type="entry name" value="dinb family like domain"/>
    <property type="match status" value="1"/>
</dbReference>
<accession>A0A1M7Z7U2</accession>
<evidence type="ECO:0000259" key="1">
    <source>
        <dbReference type="Pfam" id="PF12867"/>
    </source>
</evidence>
<keyword evidence="3" id="KW-1185">Reference proteome</keyword>
<gene>
    <name evidence="2" type="ORF">SAMN04488108_1168</name>
</gene>
<dbReference type="AlphaFoldDB" id="A0A1M7Z7U2"/>
<dbReference type="Pfam" id="PF12867">
    <property type="entry name" value="DinB_2"/>
    <property type="match status" value="1"/>
</dbReference>
<feature type="domain" description="DinB-like" evidence="1">
    <location>
        <begin position="29"/>
        <end position="158"/>
    </location>
</feature>
<evidence type="ECO:0000313" key="3">
    <source>
        <dbReference type="Proteomes" id="UP000184609"/>
    </source>
</evidence>
<dbReference type="InterPro" id="IPR034660">
    <property type="entry name" value="DinB/YfiT-like"/>
</dbReference>
<dbReference type="RefSeq" id="WP_073570873.1">
    <property type="nucleotide sequence ID" value="NZ_FRXN01000001.1"/>
</dbReference>